<dbReference type="Proteomes" id="UP000007319">
    <property type="component" value="Plasmid AZOBR_p3"/>
</dbReference>
<protein>
    <submittedName>
        <fullName evidence="1">Bacteriophage protein</fullName>
    </submittedName>
</protein>
<dbReference type="Pfam" id="PF13262">
    <property type="entry name" value="DUF4054"/>
    <property type="match status" value="1"/>
</dbReference>
<reference evidence="1 2" key="1">
    <citation type="journal article" date="2011" name="PLoS Genet.">
        <title>Azospirillum genomes reveal transition of bacteria from aquatic to terrestrial environments.</title>
        <authorList>
            <person name="Wisniewski-Dye F."/>
            <person name="Borziak K."/>
            <person name="Khalsa-Moyers G."/>
            <person name="Alexandre G."/>
            <person name="Sukharnikov L.O."/>
            <person name="Wuichet K."/>
            <person name="Hurst G.B."/>
            <person name="McDonald W.H."/>
            <person name="Robertson J.S."/>
            <person name="Barbe V."/>
            <person name="Calteau A."/>
            <person name="Rouy Z."/>
            <person name="Mangenot S."/>
            <person name="Prigent-Combaret C."/>
            <person name="Normand P."/>
            <person name="Boyer M."/>
            <person name="Siguier P."/>
            <person name="Dessaux Y."/>
            <person name="Elmerich C."/>
            <person name="Condemine G."/>
            <person name="Krishnen G."/>
            <person name="Kennedy I."/>
            <person name="Paterson A.H."/>
            <person name="Gonzalez V."/>
            <person name="Mavingui P."/>
            <person name="Zhulin I.B."/>
        </authorList>
    </citation>
    <scope>NUCLEOTIDE SEQUENCE [LARGE SCALE GENOMIC DNA]</scope>
    <source>
        <strain evidence="1 2">Sp245</strain>
    </source>
</reference>
<dbReference type="AlphaFoldDB" id="A0A9P1JZN6"/>
<dbReference type="KEGG" id="abs:AZOBR_p340119"/>
<dbReference type="InterPro" id="IPR025127">
    <property type="entry name" value="DUF4054"/>
</dbReference>
<evidence type="ECO:0000313" key="2">
    <source>
        <dbReference type="Proteomes" id="UP000007319"/>
    </source>
</evidence>
<geneLocation type="plasmid" evidence="1 2">
    <name>AZOBR_p3</name>
</geneLocation>
<name>A0A9P1JZN6_9PROT</name>
<organism evidence="1 2">
    <name type="scientific">Azospirillum baldaniorum</name>
    <dbReference type="NCBI Taxonomy" id="1064539"/>
    <lineage>
        <taxon>Bacteria</taxon>
        <taxon>Pseudomonadati</taxon>
        <taxon>Pseudomonadota</taxon>
        <taxon>Alphaproteobacteria</taxon>
        <taxon>Rhodospirillales</taxon>
        <taxon>Azospirillaceae</taxon>
        <taxon>Azospirillum</taxon>
    </lineage>
</organism>
<accession>A0A9P1JZN6</accession>
<gene>
    <name evidence="1" type="ORF">AZOBR_p340119</name>
</gene>
<dbReference type="RefSeq" id="WP_014199393.1">
    <property type="nucleotide sequence ID" value="NC_016595.1"/>
</dbReference>
<evidence type="ECO:0000313" key="1">
    <source>
        <dbReference type="EMBL" id="CCD02881.1"/>
    </source>
</evidence>
<dbReference type="EMBL" id="HE577330">
    <property type="protein sequence ID" value="CCD02881.1"/>
    <property type="molecule type" value="Genomic_DNA"/>
</dbReference>
<keyword evidence="1" id="KW-0614">Plasmid</keyword>
<keyword evidence="2" id="KW-1185">Reference proteome</keyword>
<sequence>MAVSYADFIAAFPEFANPAVFPESQFNFWSAEGYAQLNAKRLGGRLDLAVMLFTAHNLALSAPNVRAGATGGAPGAIRGPATSETVGPASASYDAGRVADERAGEWNLTQYGVRLWRLIKGRCLGPVYAPGPRGPYTGPRYGR</sequence>
<proteinExistence type="predicted"/>